<accession>A0A931I0S9</accession>
<comment type="caution">
    <text evidence="2">The sequence shown here is derived from an EMBL/GenBank/DDBJ whole genome shotgun (WGS) entry which is preliminary data.</text>
</comment>
<dbReference type="EMBL" id="JADZLT010000050">
    <property type="protein sequence ID" value="MBH0238232.1"/>
    <property type="molecule type" value="Genomic_DNA"/>
</dbReference>
<sequence length="50" mass="5410">MTGNRTPLFYGVIALLVVAVVVLGYQLYETERQDGVEISVDEGGIAIEPN</sequence>
<evidence type="ECO:0000256" key="1">
    <source>
        <dbReference type="SAM" id="Phobius"/>
    </source>
</evidence>
<dbReference type="Proteomes" id="UP000631694">
    <property type="component" value="Unassembled WGS sequence"/>
</dbReference>
<keyword evidence="1" id="KW-0812">Transmembrane</keyword>
<dbReference type="RefSeq" id="WP_197311318.1">
    <property type="nucleotide sequence ID" value="NZ_JADZLT010000050.1"/>
</dbReference>
<protein>
    <submittedName>
        <fullName evidence="2">Uncharacterized protein</fullName>
    </submittedName>
</protein>
<evidence type="ECO:0000313" key="2">
    <source>
        <dbReference type="EMBL" id="MBH0238232.1"/>
    </source>
</evidence>
<keyword evidence="1" id="KW-0472">Membrane</keyword>
<dbReference type="AlphaFoldDB" id="A0A931I0S9"/>
<proteinExistence type="predicted"/>
<feature type="transmembrane region" description="Helical" evidence="1">
    <location>
        <begin position="7"/>
        <end position="28"/>
    </location>
</feature>
<keyword evidence="1" id="KW-1133">Transmembrane helix</keyword>
<keyword evidence="3" id="KW-1185">Reference proteome</keyword>
<reference evidence="2" key="1">
    <citation type="submission" date="2020-12" db="EMBL/GenBank/DDBJ databases">
        <title>Methylobrevis albus sp. nov., isolated from fresh water lack sediment.</title>
        <authorList>
            <person name="Zou Q."/>
        </authorList>
    </citation>
    <scope>NUCLEOTIDE SEQUENCE</scope>
    <source>
        <strain evidence="2">L22</strain>
    </source>
</reference>
<organism evidence="2 3">
    <name type="scientific">Methylobrevis albus</name>
    <dbReference type="NCBI Taxonomy" id="2793297"/>
    <lineage>
        <taxon>Bacteria</taxon>
        <taxon>Pseudomonadati</taxon>
        <taxon>Pseudomonadota</taxon>
        <taxon>Alphaproteobacteria</taxon>
        <taxon>Hyphomicrobiales</taxon>
        <taxon>Pleomorphomonadaceae</taxon>
        <taxon>Methylobrevis</taxon>
    </lineage>
</organism>
<name>A0A931I0S9_9HYPH</name>
<gene>
    <name evidence="2" type="ORF">I5731_10390</name>
</gene>
<evidence type="ECO:0000313" key="3">
    <source>
        <dbReference type="Proteomes" id="UP000631694"/>
    </source>
</evidence>